<feature type="chain" id="PRO_5001799693" description="Lipoprotein" evidence="1">
    <location>
        <begin position="24"/>
        <end position="104"/>
    </location>
</feature>
<dbReference type="OrthoDB" id="5521349at2"/>
<comment type="caution">
    <text evidence="2">The sequence shown here is derived from an EMBL/GenBank/DDBJ whole genome shotgun (WGS) entry which is preliminary data.</text>
</comment>
<keyword evidence="1" id="KW-0732">Signal</keyword>
<name>A0A085WK88_9BACT</name>
<evidence type="ECO:0000256" key="1">
    <source>
        <dbReference type="SAM" id="SignalP"/>
    </source>
</evidence>
<evidence type="ECO:0000313" key="2">
    <source>
        <dbReference type="EMBL" id="KFE68101.1"/>
    </source>
</evidence>
<gene>
    <name evidence="2" type="ORF">DB31_7338</name>
</gene>
<dbReference type="EMBL" id="JMCB01000006">
    <property type="protein sequence ID" value="KFE68101.1"/>
    <property type="molecule type" value="Genomic_DNA"/>
</dbReference>
<dbReference type="Proteomes" id="UP000028725">
    <property type="component" value="Unassembled WGS sequence"/>
</dbReference>
<protein>
    <recommendedName>
        <fullName evidence="4">Lipoprotein</fullName>
    </recommendedName>
</protein>
<organism evidence="2 3">
    <name type="scientific">Hyalangium minutum</name>
    <dbReference type="NCBI Taxonomy" id="394096"/>
    <lineage>
        <taxon>Bacteria</taxon>
        <taxon>Pseudomonadati</taxon>
        <taxon>Myxococcota</taxon>
        <taxon>Myxococcia</taxon>
        <taxon>Myxococcales</taxon>
        <taxon>Cystobacterineae</taxon>
        <taxon>Archangiaceae</taxon>
        <taxon>Hyalangium</taxon>
    </lineage>
</organism>
<dbReference type="STRING" id="394096.DB31_7338"/>
<feature type="signal peptide" evidence="1">
    <location>
        <begin position="1"/>
        <end position="23"/>
    </location>
</feature>
<evidence type="ECO:0000313" key="3">
    <source>
        <dbReference type="Proteomes" id="UP000028725"/>
    </source>
</evidence>
<reference evidence="2 3" key="1">
    <citation type="submission" date="2014-04" db="EMBL/GenBank/DDBJ databases">
        <title>Genome assembly of Hyalangium minutum DSM 14724.</title>
        <authorList>
            <person name="Sharma G."/>
            <person name="Subramanian S."/>
        </authorList>
    </citation>
    <scope>NUCLEOTIDE SEQUENCE [LARGE SCALE GENOMIC DNA]</scope>
    <source>
        <strain evidence="2 3">DSM 14724</strain>
    </source>
</reference>
<sequence length="104" mass="11732">MMKTFSLAVAVVVGVMMAAPAEAARADRRQVKQQARIVQGVNSGELTKREAARLEVQHLAVKREVHQARADDGHIDAAERAKIERHQDRLNRRIYVQKHDGQSR</sequence>
<accession>A0A085WK88</accession>
<keyword evidence="3" id="KW-1185">Reference proteome</keyword>
<dbReference type="RefSeq" id="WP_052420009.1">
    <property type="nucleotide sequence ID" value="NZ_JMCB01000006.1"/>
</dbReference>
<evidence type="ECO:0008006" key="4">
    <source>
        <dbReference type="Google" id="ProtNLM"/>
    </source>
</evidence>
<dbReference type="AlphaFoldDB" id="A0A085WK88"/>
<proteinExistence type="predicted"/>